<dbReference type="Proteomes" id="UP000236655">
    <property type="component" value="Chromosome"/>
</dbReference>
<keyword evidence="2" id="KW-1185">Reference proteome</keyword>
<protein>
    <recommendedName>
        <fullName evidence="3">HTH luxR-type domain-containing protein</fullName>
    </recommendedName>
</protein>
<reference evidence="2" key="1">
    <citation type="submission" date="2017-11" db="EMBL/GenBank/DDBJ databases">
        <authorList>
            <person name="Chan K.G."/>
            <person name="Lee L.S."/>
        </authorList>
    </citation>
    <scope>NUCLEOTIDE SEQUENCE [LARGE SCALE GENOMIC DNA]</scope>
    <source>
        <strain evidence="2">DSM 100970</strain>
    </source>
</reference>
<dbReference type="SUPFAM" id="SSF55785">
    <property type="entry name" value="PYP-like sensor domain (PAS domain)"/>
    <property type="match status" value="1"/>
</dbReference>
<dbReference type="InterPro" id="IPR035965">
    <property type="entry name" value="PAS-like_dom_sf"/>
</dbReference>
<proteinExistence type="predicted"/>
<name>A0A2I7N5X1_9NEIS</name>
<dbReference type="Gene3D" id="3.30.450.20">
    <property type="entry name" value="PAS domain"/>
    <property type="match status" value="1"/>
</dbReference>
<dbReference type="GO" id="GO:0003677">
    <property type="term" value="F:DNA binding"/>
    <property type="evidence" value="ECO:0007669"/>
    <property type="project" value="InterPro"/>
</dbReference>
<evidence type="ECO:0000313" key="2">
    <source>
        <dbReference type="Proteomes" id="UP000236655"/>
    </source>
</evidence>
<evidence type="ECO:0000313" key="1">
    <source>
        <dbReference type="EMBL" id="AUR51873.1"/>
    </source>
</evidence>
<gene>
    <name evidence="1" type="ORF">CUN60_06040</name>
</gene>
<sequence length="205" mass="23386">MYLKDTNSKYMAVSNKLALECGFSDPIQMIGKSDYDLGWDELAEQFRENDLFIIQSQQKHVSKYLMPQLNEAGTYMMIKTEKSPILDEKNKVIAILGVSMDISPDISTIFENFGDKLYTKDVNLGLTELESKIFLLLTLGKPLKDIGEYLSRQGIVIDIEALMYLKRQIFRKLNINSLAGLIQFYTDMGVDNLSNTIIRKLIGSY</sequence>
<dbReference type="AlphaFoldDB" id="A0A2I7N5X1"/>
<dbReference type="EMBL" id="CP024847">
    <property type="protein sequence ID" value="AUR51873.1"/>
    <property type="molecule type" value="Genomic_DNA"/>
</dbReference>
<evidence type="ECO:0008006" key="3">
    <source>
        <dbReference type="Google" id="ProtNLM"/>
    </source>
</evidence>
<dbReference type="KEGG" id="nba:CUN60_06040"/>
<organism evidence="1 2">
    <name type="scientific">Aquella oligotrophica</name>
    <dbReference type="NCBI Taxonomy" id="2067065"/>
    <lineage>
        <taxon>Bacteria</taxon>
        <taxon>Pseudomonadati</taxon>
        <taxon>Pseudomonadota</taxon>
        <taxon>Betaproteobacteria</taxon>
        <taxon>Neisseriales</taxon>
        <taxon>Neisseriaceae</taxon>
        <taxon>Aquella</taxon>
    </lineage>
</organism>
<dbReference type="GO" id="GO:0006355">
    <property type="term" value="P:regulation of DNA-templated transcription"/>
    <property type="evidence" value="ECO:0007669"/>
    <property type="project" value="InterPro"/>
</dbReference>
<dbReference type="SUPFAM" id="SSF46894">
    <property type="entry name" value="C-terminal effector domain of the bipartite response regulators"/>
    <property type="match status" value="1"/>
</dbReference>
<dbReference type="InterPro" id="IPR016032">
    <property type="entry name" value="Sig_transdc_resp-reg_C-effctor"/>
</dbReference>
<accession>A0A2I7N5X1</accession>